<accession>A0A4Q7YLQ3</accession>
<feature type="region of interest" description="Disordered" evidence="1">
    <location>
        <begin position="1"/>
        <end position="56"/>
    </location>
</feature>
<dbReference type="Proteomes" id="UP000292423">
    <property type="component" value="Unassembled WGS sequence"/>
</dbReference>
<keyword evidence="3" id="KW-1185">Reference proteome</keyword>
<feature type="compositionally biased region" description="Basic and acidic residues" evidence="1">
    <location>
        <begin position="37"/>
        <end position="56"/>
    </location>
</feature>
<dbReference type="AlphaFoldDB" id="A0A4Q7YLQ3"/>
<protein>
    <submittedName>
        <fullName evidence="2">Uncharacterized protein</fullName>
    </submittedName>
</protein>
<organism evidence="2 3">
    <name type="scientific">Fluviicoccus keumensis</name>
    <dbReference type="NCBI Taxonomy" id="1435465"/>
    <lineage>
        <taxon>Bacteria</taxon>
        <taxon>Pseudomonadati</taxon>
        <taxon>Pseudomonadota</taxon>
        <taxon>Gammaproteobacteria</taxon>
        <taxon>Moraxellales</taxon>
        <taxon>Moraxellaceae</taxon>
        <taxon>Fluviicoccus</taxon>
    </lineage>
</organism>
<comment type="caution">
    <text evidence="2">The sequence shown here is derived from an EMBL/GenBank/DDBJ whole genome shotgun (WGS) entry which is preliminary data.</text>
</comment>
<proteinExistence type="predicted"/>
<evidence type="ECO:0000256" key="1">
    <source>
        <dbReference type="SAM" id="MobiDB-lite"/>
    </source>
</evidence>
<feature type="compositionally biased region" description="Basic and acidic residues" evidence="1">
    <location>
        <begin position="16"/>
        <end position="26"/>
    </location>
</feature>
<evidence type="ECO:0000313" key="2">
    <source>
        <dbReference type="EMBL" id="RZU38497.1"/>
    </source>
</evidence>
<dbReference type="EMBL" id="SHKX01000013">
    <property type="protein sequence ID" value="RZU38497.1"/>
    <property type="molecule type" value="Genomic_DNA"/>
</dbReference>
<evidence type="ECO:0000313" key="3">
    <source>
        <dbReference type="Proteomes" id="UP000292423"/>
    </source>
</evidence>
<sequence>MVRVETGNGIPGHEALGPRRHSEGKFADQIGLGRPGAADDNKAPDPAKPTKNDLSDLKDVTAAADRLRVEPGLPVKEPVELPASILLERGVLQSVPWGVIANGHLSSVLAGVNEVEAAGLIPSCRTSAPVSSGADVLPAGASGVLSAAFSAHDSTAQGYPLRSVSSPVNTADPGDPVAGQPEGLAGLPLFWNKRRLQVVRQGQGVEILIRDYSLEERDLRTLAGDVRQALKEAGVMPNSIRVNGKIYWEALNPLPGVRHGG</sequence>
<reference evidence="2 3" key="1">
    <citation type="submission" date="2019-02" db="EMBL/GenBank/DDBJ databases">
        <title>Genomic Encyclopedia of Type Strains, Phase IV (KMG-IV): sequencing the most valuable type-strain genomes for metagenomic binning, comparative biology and taxonomic classification.</title>
        <authorList>
            <person name="Goeker M."/>
        </authorList>
    </citation>
    <scope>NUCLEOTIDE SEQUENCE [LARGE SCALE GENOMIC DNA]</scope>
    <source>
        <strain evidence="2 3">DSM 105135</strain>
    </source>
</reference>
<gene>
    <name evidence="2" type="ORF">EV700_2431</name>
</gene>
<name>A0A4Q7YLQ3_9GAMM</name>